<protein>
    <submittedName>
        <fullName evidence="3">PPOX class F420-dependent oxidoreductase</fullName>
        <ecNumber evidence="3">1.-.-.-</ecNumber>
    </submittedName>
</protein>
<sequence length="124" mass="13665">MSALRRGKYVSVTTFRRDGRAVATPVWYAVSETELVFWTGVGSGKVKRIRNDGRVQVAPCNFRGRVAPGAVAVEGTARLLDDAGTDAARRLLARKYVSVRLTDLGRRLTRRGRRTDQVGVAVTF</sequence>
<comment type="caution">
    <text evidence="3">The sequence shown here is derived from an EMBL/GenBank/DDBJ whole genome shotgun (WGS) entry which is preliminary data.</text>
</comment>
<keyword evidence="1 3" id="KW-0560">Oxidoreductase</keyword>
<name>A0ABX0ZUN4_9ACTN</name>
<dbReference type="PANTHER" id="PTHR35176:SF11">
    <property type="entry name" value="PYRIDOXAMINE 5'-PHOSPHATE OXIDASE FAMILY PROTEIN"/>
    <property type="match status" value="1"/>
</dbReference>
<reference evidence="3 4" key="1">
    <citation type="submission" date="2020-03" db="EMBL/GenBank/DDBJ databases">
        <title>WGS of actinomycetes isolated from Thailand.</title>
        <authorList>
            <person name="Thawai C."/>
        </authorList>
    </citation>
    <scope>NUCLEOTIDE SEQUENCE [LARGE SCALE GENOMIC DNA]</scope>
    <source>
        <strain evidence="3 4">PRB2-1</strain>
    </source>
</reference>
<dbReference type="Proteomes" id="UP000734511">
    <property type="component" value="Unassembled WGS sequence"/>
</dbReference>
<gene>
    <name evidence="3" type="ORF">HCN08_30575</name>
</gene>
<evidence type="ECO:0000256" key="1">
    <source>
        <dbReference type="ARBA" id="ARBA00023002"/>
    </source>
</evidence>
<evidence type="ECO:0000313" key="3">
    <source>
        <dbReference type="EMBL" id="NJP47719.1"/>
    </source>
</evidence>
<dbReference type="EC" id="1.-.-.-" evidence="3"/>
<dbReference type="InterPro" id="IPR052019">
    <property type="entry name" value="F420H2_bilvrd_red/Heme_oxyg"/>
</dbReference>
<organism evidence="3 4">
    <name type="scientific">Actinacidiphila epipremni</name>
    <dbReference type="NCBI Taxonomy" id="2053013"/>
    <lineage>
        <taxon>Bacteria</taxon>
        <taxon>Bacillati</taxon>
        <taxon>Actinomycetota</taxon>
        <taxon>Actinomycetes</taxon>
        <taxon>Kitasatosporales</taxon>
        <taxon>Streptomycetaceae</taxon>
        <taxon>Actinacidiphila</taxon>
    </lineage>
</organism>
<dbReference type="NCBIfam" id="TIGR03666">
    <property type="entry name" value="Rv2061_F420"/>
    <property type="match status" value="1"/>
</dbReference>
<evidence type="ECO:0000259" key="2">
    <source>
        <dbReference type="Pfam" id="PF01243"/>
    </source>
</evidence>
<dbReference type="GO" id="GO:0016491">
    <property type="term" value="F:oxidoreductase activity"/>
    <property type="evidence" value="ECO:0007669"/>
    <property type="project" value="UniProtKB-KW"/>
</dbReference>
<evidence type="ECO:0000313" key="4">
    <source>
        <dbReference type="Proteomes" id="UP000734511"/>
    </source>
</evidence>
<dbReference type="Gene3D" id="2.30.110.10">
    <property type="entry name" value="Electron Transport, Fmn-binding Protein, Chain A"/>
    <property type="match status" value="1"/>
</dbReference>
<dbReference type="Pfam" id="PF01243">
    <property type="entry name" value="PNPOx_N"/>
    <property type="match status" value="1"/>
</dbReference>
<dbReference type="InterPro" id="IPR011576">
    <property type="entry name" value="Pyridox_Oxase_N"/>
</dbReference>
<dbReference type="SUPFAM" id="SSF50475">
    <property type="entry name" value="FMN-binding split barrel"/>
    <property type="match status" value="1"/>
</dbReference>
<dbReference type="InterPro" id="IPR012349">
    <property type="entry name" value="Split_barrel_FMN-bd"/>
</dbReference>
<dbReference type="PANTHER" id="PTHR35176">
    <property type="entry name" value="HEME OXYGENASE HI_0854-RELATED"/>
    <property type="match status" value="1"/>
</dbReference>
<feature type="domain" description="Pyridoxamine 5'-phosphate oxidase N-terminal" evidence="2">
    <location>
        <begin position="4"/>
        <end position="96"/>
    </location>
</feature>
<accession>A0ABX0ZUN4</accession>
<dbReference type="InterPro" id="IPR019965">
    <property type="entry name" value="PPOX_F420-dep_Rv2061_put"/>
</dbReference>
<dbReference type="EMBL" id="JAATEJ010000033">
    <property type="protein sequence ID" value="NJP47719.1"/>
    <property type="molecule type" value="Genomic_DNA"/>
</dbReference>
<proteinExistence type="predicted"/>
<keyword evidence="4" id="KW-1185">Reference proteome</keyword>